<feature type="region of interest" description="Disordered" evidence="1">
    <location>
        <begin position="1"/>
        <end position="20"/>
    </location>
</feature>
<dbReference type="AlphaFoldDB" id="A0AAD9LAD9"/>
<accession>A0AAD9LAD9</accession>
<evidence type="ECO:0000313" key="3">
    <source>
        <dbReference type="Proteomes" id="UP001259832"/>
    </source>
</evidence>
<dbReference type="Proteomes" id="UP001259832">
    <property type="component" value="Unassembled WGS sequence"/>
</dbReference>
<protein>
    <submittedName>
        <fullName evidence="2">Uncharacterized protein</fullName>
    </submittedName>
</protein>
<evidence type="ECO:0000256" key="1">
    <source>
        <dbReference type="SAM" id="MobiDB-lite"/>
    </source>
</evidence>
<reference evidence="2" key="1">
    <citation type="submission" date="2023-08" db="EMBL/GenBank/DDBJ databases">
        <title>Reference Genome Resource for the Citrus Pathogen Phytophthora citrophthora.</title>
        <authorList>
            <person name="Moller H."/>
            <person name="Coetzee B."/>
            <person name="Rose L.J."/>
            <person name="Van Niekerk J.M."/>
        </authorList>
    </citation>
    <scope>NUCLEOTIDE SEQUENCE</scope>
    <source>
        <strain evidence="2">STE-U-9442</strain>
    </source>
</reference>
<proteinExistence type="predicted"/>
<organism evidence="2 3">
    <name type="scientific">Phytophthora citrophthora</name>
    <dbReference type="NCBI Taxonomy" id="4793"/>
    <lineage>
        <taxon>Eukaryota</taxon>
        <taxon>Sar</taxon>
        <taxon>Stramenopiles</taxon>
        <taxon>Oomycota</taxon>
        <taxon>Peronosporomycetes</taxon>
        <taxon>Peronosporales</taxon>
        <taxon>Peronosporaceae</taxon>
        <taxon>Phytophthora</taxon>
    </lineage>
</organism>
<gene>
    <name evidence="2" type="ORF">P3T76_015338</name>
</gene>
<comment type="caution">
    <text evidence="2">The sequence shown here is derived from an EMBL/GenBank/DDBJ whole genome shotgun (WGS) entry which is preliminary data.</text>
</comment>
<keyword evidence="3" id="KW-1185">Reference proteome</keyword>
<dbReference type="EMBL" id="JASMQC010000051">
    <property type="protein sequence ID" value="KAK1929210.1"/>
    <property type="molecule type" value="Genomic_DNA"/>
</dbReference>
<evidence type="ECO:0000313" key="2">
    <source>
        <dbReference type="EMBL" id="KAK1929210.1"/>
    </source>
</evidence>
<name>A0AAD9LAD9_9STRA</name>
<sequence length="70" mass="7483">MVDNSEEPSRAHATSALPVETCNELAGNEHTDTSEAALRTDNASIIAVEVVLTQSRMTTAPFRTYCESAA</sequence>